<name>A0ABY4AMD5_9BURK</name>
<organism evidence="2 3">
    <name type="scientific">Orrella daihaiensis</name>
    <dbReference type="NCBI Taxonomy" id="2782176"/>
    <lineage>
        <taxon>Bacteria</taxon>
        <taxon>Pseudomonadati</taxon>
        <taxon>Pseudomonadota</taxon>
        <taxon>Betaproteobacteria</taxon>
        <taxon>Burkholderiales</taxon>
        <taxon>Alcaligenaceae</taxon>
        <taxon>Orrella</taxon>
    </lineage>
</organism>
<evidence type="ECO:0000313" key="3">
    <source>
        <dbReference type="Proteomes" id="UP000831607"/>
    </source>
</evidence>
<dbReference type="NCBIfam" id="TIGR03082">
    <property type="entry name" value="Gneg_AbrB_dup"/>
    <property type="match status" value="2"/>
</dbReference>
<proteinExistence type="predicted"/>
<feature type="transmembrane region" description="Helical" evidence="1">
    <location>
        <begin position="185"/>
        <end position="201"/>
    </location>
</feature>
<reference evidence="2 3" key="1">
    <citation type="submission" date="2020-11" db="EMBL/GenBank/DDBJ databases">
        <title>Algicoccus daihaiensis sp.nov., isolated from Daihai Lake in Inner Mongolia.</title>
        <authorList>
            <person name="Kai J."/>
        </authorList>
    </citation>
    <scope>NUCLEOTIDE SEQUENCE [LARGE SCALE GENOMIC DNA]</scope>
    <source>
        <strain evidence="3">f23</strain>
    </source>
</reference>
<keyword evidence="3" id="KW-1185">Reference proteome</keyword>
<feature type="transmembrane region" description="Helical" evidence="1">
    <location>
        <begin position="261"/>
        <end position="285"/>
    </location>
</feature>
<dbReference type="RefSeq" id="WP_243479197.1">
    <property type="nucleotide sequence ID" value="NZ_CP063982.1"/>
</dbReference>
<dbReference type="Proteomes" id="UP000831607">
    <property type="component" value="Chromosome"/>
</dbReference>
<dbReference type="EMBL" id="CP063982">
    <property type="protein sequence ID" value="UOD50786.1"/>
    <property type="molecule type" value="Genomic_DNA"/>
</dbReference>
<keyword evidence="1" id="KW-0472">Membrane</keyword>
<feature type="transmembrane region" description="Helical" evidence="1">
    <location>
        <begin position="322"/>
        <end position="341"/>
    </location>
</feature>
<dbReference type="Pfam" id="PF05145">
    <property type="entry name" value="AbrB"/>
    <property type="match status" value="1"/>
</dbReference>
<accession>A0ABY4AMD5</accession>
<feature type="transmembrane region" description="Helical" evidence="1">
    <location>
        <begin position="87"/>
        <end position="106"/>
    </location>
</feature>
<evidence type="ECO:0000256" key="1">
    <source>
        <dbReference type="SAM" id="Phobius"/>
    </source>
</evidence>
<keyword evidence="1" id="KW-0812">Transmembrane</keyword>
<dbReference type="PANTHER" id="PTHR38457:SF1">
    <property type="entry name" value="REGULATOR ABRB-RELATED"/>
    <property type="match status" value="1"/>
</dbReference>
<gene>
    <name evidence="2" type="ORF">DHf2319_02330</name>
</gene>
<dbReference type="PIRSF" id="PIRSF038991">
    <property type="entry name" value="Protein_AbrB"/>
    <property type="match status" value="1"/>
</dbReference>
<dbReference type="PANTHER" id="PTHR38457">
    <property type="entry name" value="REGULATOR ABRB-RELATED"/>
    <property type="match status" value="1"/>
</dbReference>
<feature type="transmembrane region" description="Helical" evidence="1">
    <location>
        <begin position="7"/>
        <end position="24"/>
    </location>
</feature>
<dbReference type="InterPro" id="IPR017516">
    <property type="entry name" value="AbrB_dup"/>
</dbReference>
<feature type="transmembrane region" description="Helical" evidence="1">
    <location>
        <begin position="142"/>
        <end position="165"/>
    </location>
</feature>
<dbReference type="InterPro" id="IPR007820">
    <property type="entry name" value="AbrB_fam"/>
</dbReference>
<sequence length="350" mass="36645">MPAHHRFVSVLGTFAVVYFGGWLFEVLGTPLPYLLGSLAVSAILSLRNACSKLPTPGLRFGQISIGLTLGLYFTAEVLNTTVSLLPWIFFAAILSSLFSLCGAVFLQRFVGIDAATSFFSAAIGGASDMANQAATAGARADIVAIAHTVRVSLVVGSVPFLASYLFSSGNHTKIFASTPNTLEPLIIATLFIVAAIIAPLARQIRIPNPWVLGSLFVGGVCASTFVEGIPNTWVINTGQVLLGWNLGQRFSPTLFREAPRIVIGVVLMTLIYAVGGLGIATALHFGAGLSWGSSFIATTPGGIAEMAITAKVLGLDPPTVTAFHAVRLIVMVAGATSMIALGKRLGWLRA</sequence>
<protein>
    <submittedName>
        <fullName evidence="2">AbrB family transcriptional regulator</fullName>
    </submittedName>
</protein>
<evidence type="ECO:0000313" key="2">
    <source>
        <dbReference type="EMBL" id="UOD50786.1"/>
    </source>
</evidence>
<keyword evidence="1" id="KW-1133">Transmembrane helix</keyword>